<reference evidence="3 4" key="1">
    <citation type="journal article" date="2019" name="Environ. Microbiol.">
        <title>At the nexus of three kingdoms: the genome of the mycorrhizal fungus Gigaspora margarita provides insights into plant, endobacterial and fungal interactions.</title>
        <authorList>
            <person name="Venice F."/>
            <person name="Ghignone S."/>
            <person name="Salvioli di Fossalunga A."/>
            <person name="Amselem J."/>
            <person name="Novero M."/>
            <person name="Xianan X."/>
            <person name="Sedzielewska Toro K."/>
            <person name="Morin E."/>
            <person name="Lipzen A."/>
            <person name="Grigoriev I.V."/>
            <person name="Henrissat B."/>
            <person name="Martin F.M."/>
            <person name="Bonfante P."/>
        </authorList>
    </citation>
    <scope>NUCLEOTIDE SEQUENCE [LARGE SCALE GENOMIC DNA]</scope>
    <source>
        <strain evidence="3 4">BEG34</strain>
    </source>
</reference>
<dbReference type="Pfam" id="PF08238">
    <property type="entry name" value="Sel1"/>
    <property type="match status" value="7"/>
</dbReference>
<keyword evidence="4" id="KW-1185">Reference proteome</keyword>
<dbReference type="InterPro" id="IPR011990">
    <property type="entry name" value="TPR-like_helical_dom_sf"/>
</dbReference>
<dbReference type="InterPro" id="IPR050767">
    <property type="entry name" value="Sel1_AlgK"/>
</dbReference>
<dbReference type="SUPFAM" id="SSF56112">
    <property type="entry name" value="Protein kinase-like (PK-like)"/>
    <property type="match status" value="1"/>
</dbReference>
<protein>
    <submittedName>
        <fullName evidence="3">Calmodulin-dependent protein kinase</fullName>
    </submittedName>
</protein>
<dbReference type="PANTHER" id="PTHR11102">
    <property type="entry name" value="SEL-1-LIKE PROTEIN"/>
    <property type="match status" value="1"/>
</dbReference>
<organism evidence="3 4">
    <name type="scientific">Gigaspora margarita</name>
    <dbReference type="NCBI Taxonomy" id="4874"/>
    <lineage>
        <taxon>Eukaryota</taxon>
        <taxon>Fungi</taxon>
        <taxon>Fungi incertae sedis</taxon>
        <taxon>Mucoromycota</taxon>
        <taxon>Glomeromycotina</taxon>
        <taxon>Glomeromycetes</taxon>
        <taxon>Diversisporales</taxon>
        <taxon>Gigasporaceae</taxon>
        <taxon>Gigaspora</taxon>
    </lineage>
</organism>
<keyword evidence="3" id="KW-0808">Transferase</keyword>
<dbReference type="InterPro" id="IPR000719">
    <property type="entry name" value="Prot_kinase_dom"/>
</dbReference>
<dbReference type="GO" id="GO:0004672">
    <property type="term" value="F:protein kinase activity"/>
    <property type="evidence" value="ECO:0007669"/>
    <property type="project" value="InterPro"/>
</dbReference>
<evidence type="ECO:0000313" key="3">
    <source>
        <dbReference type="EMBL" id="KAF0411260.1"/>
    </source>
</evidence>
<evidence type="ECO:0000313" key="4">
    <source>
        <dbReference type="Proteomes" id="UP000439903"/>
    </source>
</evidence>
<dbReference type="InterPro" id="IPR011009">
    <property type="entry name" value="Kinase-like_dom_sf"/>
</dbReference>
<evidence type="ECO:0000259" key="2">
    <source>
        <dbReference type="PROSITE" id="PS50011"/>
    </source>
</evidence>
<dbReference type="PROSITE" id="PS50011">
    <property type="entry name" value="PROTEIN_KINASE_DOM"/>
    <property type="match status" value="1"/>
</dbReference>
<dbReference type="PANTHER" id="PTHR11102:SF160">
    <property type="entry name" value="ERAD-ASSOCIATED E3 UBIQUITIN-PROTEIN LIGASE COMPONENT HRD3"/>
    <property type="match status" value="1"/>
</dbReference>
<gene>
    <name evidence="3" type="ORF">F8M41_008218</name>
</gene>
<dbReference type="Proteomes" id="UP000439903">
    <property type="component" value="Unassembled WGS sequence"/>
</dbReference>
<dbReference type="InterPro" id="IPR006597">
    <property type="entry name" value="Sel1-like"/>
</dbReference>
<dbReference type="AlphaFoldDB" id="A0A8H3X4J1"/>
<sequence>MTKQFNNFFEENYIRNLQFDSFETDITVLSSNSYKLVSKIYNNNVVLSKISFSNKYTIKDFINDLRQYRKVELHENIIKFIGIIKQSIHGIMFIHEYANKGTLRQYLDQNFYMLNWNDKFNLAKQLVSAIKCLHESDIVHLNLNPKNIFVHEGNLKLNVFGAFQYQSKFLNKIKLMQYTDPQYLETHETYKLNKSSDVYSIGVLLWEISSGIVPFKSELSYGFNLLNAIIHDDNNKCPFKILEQYYNHQLRICFTGIIGFFYEYGIGTSVDYCKAFDMYKKAAEEFYFANNDSLNKRNYFFTTDDLLKENQIIGLISLGNLYIYGKGVLVNKQKAFQLFLKSVIRGSVLGKCYIGDCYHYGYGVIEDHSQSFDWYLKSAEEGNARAQNAVGYCYQFSEKIPKNDYLAFTWFSKSIDNGNYLGYRNLGYCYQFGIGTPVDEKKAFKYFKKSANGENSLGQNDLGYCYQNGRGTLKNESKAFLYYMKSAENGNSLGQCNLGRCYSHGIGTSVDEKLASEWYKKSVKRGRYKIGQHCFLHV</sequence>
<comment type="caution">
    <text evidence="3">The sequence shown here is derived from an EMBL/GenBank/DDBJ whole genome shotgun (WGS) entry which is preliminary data.</text>
</comment>
<dbReference type="Gene3D" id="1.10.510.10">
    <property type="entry name" value="Transferase(Phosphotransferase) domain 1"/>
    <property type="match status" value="1"/>
</dbReference>
<proteinExistence type="inferred from homology"/>
<accession>A0A8H3X4J1</accession>
<dbReference type="InterPro" id="IPR001245">
    <property type="entry name" value="Ser-Thr/Tyr_kinase_cat_dom"/>
</dbReference>
<dbReference type="Gene3D" id="1.25.40.10">
    <property type="entry name" value="Tetratricopeptide repeat domain"/>
    <property type="match status" value="1"/>
</dbReference>
<comment type="similarity">
    <text evidence="1">Belongs to the sel-1 family.</text>
</comment>
<dbReference type="OrthoDB" id="2384430at2759"/>
<feature type="domain" description="Protein kinase" evidence="2">
    <location>
        <begin position="23"/>
        <end position="301"/>
    </location>
</feature>
<evidence type="ECO:0000256" key="1">
    <source>
        <dbReference type="ARBA" id="ARBA00038101"/>
    </source>
</evidence>
<name>A0A8H3X4J1_GIGMA</name>
<dbReference type="SUPFAM" id="SSF81901">
    <property type="entry name" value="HCP-like"/>
    <property type="match status" value="2"/>
</dbReference>
<dbReference type="EMBL" id="WTPW01001855">
    <property type="protein sequence ID" value="KAF0411260.1"/>
    <property type="molecule type" value="Genomic_DNA"/>
</dbReference>
<keyword evidence="3" id="KW-0418">Kinase</keyword>
<dbReference type="SMART" id="SM00671">
    <property type="entry name" value="SEL1"/>
    <property type="match status" value="7"/>
</dbReference>
<dbReference type="Pfam" id="PF07714">
    <property type="entry name" value="PK_Tyr_Ser-Thr"/>
    <property type="match status" value="1"/>
</dbReference>
<dbReference type="GO" id="GO:0005524">
    <property type="term" value="F:ATP binding"/>
    <property type="evidence" value="ECO:0007669"/>
    <property type="project" value="InterPro"/>
</dbReference>